<gene>
    <name evidence="3" type="primary">LOC101237868</name>
</gene>
<name>A0ABM4CQ59_HYDVU</name>
<proteinExistence type="predicted"/>
<dbReference type="Proteomes" id="UP001652625">
    <property type="component" value="Chromosome 10"/>
</dbReference>
<protein>
    <submittedName>
        <fullName evidence="3">Uncharacterized protein LOC101237868 isoform X3</fullName>
    </submittedName>
</protein>
<dbReference type="GeneID" id="101237868"/>
<dbReference type="SUPFAM" id="SSF48371">
    <property type="entry name" value="ARM repeat"/>
    <property type="match status" value="1"/>
</dbReference>
<keyword evidence="2" id="KW-1185">Reference proteome</keyword>
<dbReference type="RefSeq" id="XP_065663983.1">
    <property type="nucleotide sequence ID" value="XM_065807911.1"/>
</dbReference>
<evidence type="ECO:0000256" key="1">
    <source>
        <dbReference type="SAM" id="MobiDB-lite"/>
    </source>
</evidence>
<feature type="compositionally biased region" description="Acidic residues" evidence="1">
    <location>
        <begin position="937"/>
        <end position="948"/>
    </location>
</feature>
<dbReference type="PANTHER" id="PTHR36910">
    <property type="match status" value="1"/>
</dbReference>
<evidence type="ECO:0000313" key="3">
    <source>
        <dbReference type="RefSeq" id="XP_065663983.1"/>
    </source>
</evidence>
<dbReference type="PANTHER" id="PTHR36910:SF8">
    <property type="match status" value="1"/>
</dbReference>
<feature type="region of interest" description="Disordered" evidence="1">
    <location>
        <begin position="933"/>
        <end position="958"/>
    </location>
</feature>
<accession>A0ABM4CQ59</accession>
<dbReference type="InterPro" id="IPR016024">
    <property type="entry name" value="ARM-type_fold"/>
</dbReference>
<evidence type="ECO:0000313" key="2">
    <source>
        <dbReference type="Proteomes" id="UP001652625"/>
    </source>
</evidence>
<feature type="compositionally biased region" description="Basic and acidic residues" evidence="1">
    <location>
        <begin position="949"/>
        <end position="958"/>
    </location>
</feature>
<reference evidence="3" key="1">
    <citation type="submission" date="2025-08" db="UniProtKB">
        <authorList>
            <consortium name="RefSeq"/>
        </authorList>
    </citation>
    <scope>IDENTIFICATION</scope>
</reference>
<sequence>MKEKIIALISCENNENQRKLISEVTIFVDVLKDEKNIDEDDNSLLKKHTCKSSLSDLIGFDSILNEKFFSWMFSRRYGWAENYDTLEDKKSLEPSKSTSYQQDLNIEIDKLLGWIEYHQHLSYYLLCGYKHVLVSNGTSPIVRKHLMLSLFRWLKNLSKKYVLVTEKCFVLLRDIIVIGLTDVWSVIRKDTSSRLAILLQIITLEQLKNLFTTLTEVCRNEKTKWQNEPNWQASDGAIKGIEKILSSCEWEAASNTKTVDSSSSVLIKIGRMYFDSLPGFMRDGLEGILFTLFSNSQLSIRETAGKALSILLNKSDLNHFVESFERVVNHLAFYVKEIETQANFMNPYEAEGFMNVLLFLIKSVPLLHLLSKWHYYWSIFSHYLSHPASTVRQAASSLFKYLVSKEQSSPCLPKIILQSLCSGWKSNIDLLVQPIQQNLEKDRISILQANKMSELQLTWEWREGRLFAYELVLMSLITNHKYFNLSSKSSSPRLSSSVNETLIKKLSPPVSRANGHNKLSKSLTVSGLWHTKQKFNNPDRPEIPSQLTKILKEPHSDVVLLEEKIKVVNFTDLPDGVSSKAYLMDQVSLNWLEKQECVSFRVIIKQILLQCVECLVDSRWELRRMALQLIPVIIKVFQQVYKSFLIELFNVSIVNSPLYYGSCLCLFHLLNISIKDKKNSFESGLTKFLDGYEDCDSLMDMCEKVAENLSLCFHKETSDISISLLVLFSSCSDEPISGVIHQAISNHFYKCYKNISSESLSEDEKFEEKKKLVDTLCSCQSYLVDYCSCGDTNYTILLMPVFFMALLHVKNDALDVSAILISCEKILKNIDSNTCETNTDLLQSCEIIGLLFDRYIHEAPYLVYLFKVTYSLQLVMKQHFPLKNLKDVLQSKLLLIDSGTLSSPYKTRNKNGITDNILPVNYNLKSTQLSDSVEFSGESDGDDWDWSSDEEKGNDSSKDALSEFLKRLTETQATFT</sequence>
<organism evidence="2 3">
    <name type="scientific">Hydra vulgaris</name>
    <name type="common">Hydra</name>
    <name type="synonym">Hydra attenuata</name>
    <dbReference type="NCBI Taxonomy" id="6087"/>
    <lineage>
        <taxon>Eukaryota</taxon>
        <taxon>Metazoa</taxon>
        <taxon>Cnidaria</taxon>
        <taxon>Hydrozoa</taxon>
        <taxon>Hydroidolina</taxon>
        <taxon>Anthoathecata</taxon>
        <taxon>Aplanulata</taxon>
        <taxon>Hydridae</taxon>
        <taxon>Hydra</taxon>
    </lineage>
</organism>